<dbReference type="SUPFAM" id="SSF55931">
    <property type="entry name" value="Glutamine synthetase/guanido kinase"/>
    <property type="match status" value="1"/>
</dbReference>
<keyword evidence="6 10" id="KW-0648">Protein biosynthesis</keyword>
<gene>
    <name evidence="10" type="primary">gatB</name>
    <name evidence="12" type="ORF">SAMN05660706_102159</name>
</gene>
<dbReference type="Gene3D" id="1.10.10.410">
    <property type="match status" value="1"/>
</dbReference>
<dbReference type="GO" id="GO:0050567">
    <property type="term" value="F:glutaminyl-tRNA synthase (glutamine-hydrolyzing) activity"/>
    <property type="evidence" value="ECO:0007669"/>
    <property type="project" value="UniProtKB-UniRule"/>
</dbReference>
<sequence>MAQYEAVIGLEVHVELKTNTKIFCNSSTEFGADPNHHVCPVCLGLPGVLPVINKKVVEYAIKAGLALNCKIAPFSKFDRKNYYYPDLPKNYQISQYDLPIAEHGQLEINLDGETKRIGITRVHMEEDAGKLVHQGTISTTPYSLVDYNRTGVPLIEIVSEPDMRSPEEAVAYLEKLKAIIQYTEVSDCKMQEGSLRCDANISVRPVGQVEFGTKTELKNMNSFKALHKAITYEIERQIDVLDEGGQVVQETRTWDEDKGVTLPLRSKEEAHDYRYFPDPDLVPLVISEAWVDEIRASLPELPDERKARFVNEYGLPEYDALVLTSTRELADYFEQCVELFNNPKTVSNWVMGDLARMMNATGREIGAVRIKPAQLAEMLKLLDKGTISGKIAKTVFEEMFNTGKDPGVIVEEKGLVQISDEGKIEKIVSDVIAANPKSVEDYRGGKKQAIGFLVGQVMKATKGKANPGLVNKLLKEKLDS</sequence>
<evidence type="ECO:0000256" key="4">
    <source>
        <dbReference type="ARBA" id="ARBA00022741"/>
    </source>
</evidence>
<dbReference type="InterPro" id="IPR042114">
    <property type="entry name" value="GatB_C_1"/>
</dbReference>
<evidence type="ECO:0000256" key="10">
    <source>
        <dbReference type="HAMAP-Rule" id="MF_00121"/>
    </source>
</evidence>
<feature type="domain" description="Asn/Gln amidotransferase" evidence="11">
    <location>
        <begin position="331"/>
        <end position="478"/>
    </location>
</feature>
<dbReference type="SMART" id="SM00845">
    <property type="entry name" value="GatB_Yqey"/>
    <property type="match status" value="1"/>
</dbReference>
<protein>
    <recommendedName>
        <fullName evidence="10">Aspartyl/glutamyl-tRNA(Asn/Gln) amidotransferase subunit B</fullName>
        <shortName evidence="10">Asp/Glu-ADT subunit B</shortName>
        <ecNumber evidence="10">6.3.5.-</ecNumber>
    </recommendedName>
</protein>
<evidence type="ECO:0000256" key="9">
    <source>
        <dbReference type="ARBA" id="ARBA00047913"/>
    </source>
</evidence>
<dbReference type="NCBIfam" id="NF004014">
    <property type="entry name" value="PRK05477.1-4"/>
    <property type="match status" value="1"/>
</dbReference>
<dbReference type="GO" id="GO:0005524">
    <property type="term" value="F:ATP binding"/>
    <property type="evidence" value="ECO:0007669"/>
    <property type="project" value="UniProtKB-KW"/>
</dbReference>
<dbReference type="NCBIfam" id="NF004015">
    <property type="entry name" value="PRK05477.1-5"/>
    <property type="match status" value="1"/>
</dbReference>
<keyword evidence="4 10" id="KW-0547">Nucleotide-binding</keyword>
<dbReference type="InterPro" id="IPR017958">
    <property type="entry name" value="Gln-tRNA_amidoTrfase_suB_CS"/>
</dbReference>
<dbReference type="InterPro" id="IPR018027">
    <property type="entry name" value="Asn/Gln_amidotransferase"/>
</dbReference>
<keyword evidence="5 10" id="KW-0067">ATP-binding</keyword>
<dbReference type="AlphaFoldDB" id="A0A1I6CVR8"/>
<dbReference type="GO" id="GO:0050566">
    <property type="term" value="F:asparaginyl-tRNA synthase (glutamine-hydrolyzing) activity"/>
    <property type="evidence" value="ECO:0007669"/>
    <property type="project" value="RHEA"/>
</dbReference>
<dbReference type="FunFam" id="1.10.10.410:FF:000001">
    <property type="entry name" value="Aspartyl/glutamyl-tRNA(Asn/Gln) amidotransferase subunit B"/>
    <property type="match status" value="1"/>
</dbReference>
<dbReference type="OrthoDB" id="9804078at2"/>
<dbReference type="STRING" id="39060.SAMN05660706_102159"/>
<dbReference type="RefSeq" id="WP_092481824.1">
    <property type="nucleotide sequence ID" value="NZ_FOYM01000002.1"/>
</dbReference>
<comment type="function">
    <text evidence="7 10">Allows the formation of correctly charged Asn-tRNA(Asn) or Gln-tRNA(Gln) through the transamidation of misacylated Asp-tRNA(Asn) or Glu-tRNA(Gln) in organisms which lack either or both of asparaginyl-tRNA or glutaminyl-tRNA synthetases. The reaction takes place in the presence of glutamine and ATP through an activated phospho-Asp-tRNA(Asn) or phospho-Glu-tRNA(Gln).</text>
</comment>
<dbReference type="SUPFAM" id="SSF89095">
    <property type="entry name" value="GatB/YqeY motif"/>
    <property type="match status" value="1"/>
</dbReference>
<dbReference type="InterPro" id="IPR017959">
    <property type="entry name" value="Asn/Gln-tRNA_amidoTrfase_suB/E"/>
</dbReference>
<dbReference type="EMBL" id="FOYM01000002">
    <property type="protein sequence ID" value="SFQ97314.1"/>
    <property type="molecule type" value="Genomic_DNA"/>
</dbReference>
<comment type="catalytic activity">
    <reaction evidence="9 10">
        <text>L-glutamyl-tRNA(Gln) + L-glutamine + ATP + H2O = L-glutaminyl-tRNA(Gln) + L-glutamate + ADP + phosphate + H(+)</text>
        <dbReference type="Rhea" id="RHEA:17521"/>
        <dbReference type="Rhea" id="RHEA-COMP:9681"/>
        <dbReference type="Rhea" id="RHEA-COMP:9684"/>
        <dbReference type="ChEBI" id="CHEBI:15377"/>
        <dbReference type="ChEBI" id="CHEBI:15378"/>
        <dbReference type="ChEBI" id="CHEBI:29985"/>
        <dbReference type="ChEBI" id="CHEBI:30616"/>
        <dbReference type="ChEBI" id="CHEBI:43474"/>
        <dbReference type="ChEBI" id="CHEBI:58359"/>
        <dbReference type="ChEBI" id="CHEBI:78520"/>
        <dbReference type="ChEBI" id="CHEBI:78521"/>
        <dbReference type="ChEBI" id="CHEBI:456216"/>
    </reaction>
</comment>
<comment type="subunit">
    <text evidence="2 10">Heterotrimer of A, B and C subunits.</text>
</comment>
<dbReference type="PANTHER" id="PTHR11659:SF0">
    <property type="entry name" value="GLUTAMYL-TRNA(GLN) AMIDOTRANSFERASE SUBUNIT B, MITOCHONDRIAL"/>
    <property type="match status" value="1"/>
</dbReference>
<keyword evidence="12" id="KW-0808">Transferase</keyword>
<organism evidence="12 13">
    <name type="scientific">Desulfoscipio geothermicus DSM 3669</name>
    <dbReference type="NCBI Taxonomy" id="1121426"/>
    <lineage>
        <taxon>Bacteria</taxon>
        <taxon>Bacillati</taxon>
        <taxon>Bacillota</taxon>
        <taxon>Clostridia</taxon>
        <taxon>Eubacteriales</taxon>
        <taxon>Desulfallaceae</taxon>
        <taxon>Desulfoscipio</taxon>
    </lineage>
</organism>
<reference evidence="13" key="1">
    <citation type="submission" date="2016-10" db="EMBL/GenBank/DDBJ databases">
        <authorList>
            <person name="Varghese N."/>
            <person name="Submissions S."/>
        </authorList>
    </citation>
    <scope>NUCLEOTIDE SEQUENCE [LARGE SCALE GENOMIC DNA]</scope>
    <source>
        <strain evidence="13">DSM 3669</strain>
    </source>
</reference>
<dbReference type="NCBIfam" id="TIGR00133">
    <property type="entry name" value="gatB"/>
    <property type="match status" value="1"/>
</dbReference>
<dbReference type="GO" id="GO:0016740">
    <property type="term" value="F:transferase activity"/>
    <property type="evidence" value="ECO:0007669"/>
    <property type="project" value="UniProtKB-KW"/>
</dbReference>
<evidence type="ECO:0000256" key="7">
    <source>
        <dbReference type="ARBA" id="ARBA00024799"/>
    </source>
</evidence>
<keyword evidence="13" id="KW-1185">Reference proteome</keyword>
<dbReference type="GO" id="GO:0070681">
    <property type="term" value="P:glutaminyl-tRNAGln biosynthesis via transamidation"/>
    <property type="evidence" value="ECO:0007669"/>
    <property type="project" value="TreeGrafter"/>
</dbReference>
<dbReference type="InterPro" id="IPR006075">
    <property type="entry name" value="Asn/Gln-tRNA_Trfase_suB/E_cat"/>
</dbReference>
<dbReference type="HAMAP" id="MF_00121">
    <property type="entry name" value="GatB"/>
    <property type="match status" value="1"/>
</dbReference>
<dbReference type="Proteomes" id="UP000199584">
    <property type="component" value="Unassembled WGS sequence"/>
</dbReference>
<evidence type="ECO:0000259" key="11">
    <source>
        <dbReference type="SMART" id="SM00845"/>
    </source>
</evidence>
<evidence type="ECO:0000313" key="13">
    <source>
        <dbReference type="Proteomes" id="UP000199584"/>
    </source>
</evidence>
<evidence type="ECO:0000256" key="8">
    <source>
        <dbReference type="ARBA" id="ARBA00047380"/>
    </source>
</evidence>
<dbReference type="Pfam" id="PF02637">
    <property type="entry name" value="GatB_Yqey"/>
    <property type="match status" value="1"/>
</dbReference>
<comment type="similarity">
    <text evidence="1 10">Belongs to the GatB/GatE family. GatB subfamily.</text>
</comment>
<dbReference type="Pfam" id="PF02934">
    <property type="entry name" value="GatB_N"/>
    <property type="match status" value="1"/>
</dbReference>
<dbReference type="InterPro" id="IPR023168">
    <property type="entry name" value="GatB_Yqey_C_2"/>
</dbReference>
<name>A0A1I6CVR8_9FIRM</name>
<dbReference type="GO" id="GO:0006412">
    <property type="term" value="P:translation"/>
    <property type="evidence" value="ECO:0007669"/>
    <property type="project" value="UniProtKB-UniRule"/>
</dbReference>
<evidence type="ECO:0000256" key="5">
    <source>
        <dbReference type="ARBA" id="ARBA00022840"/>
    </source>
</evidence>
<dbReference type="FunFam" id="1.10.150.380:FF:000001">
    <property type="entry name" value="Aspartyl/glutamyl-tRNA(Asn/Gln) amidotransferase subunit B"/>
    <property type="match status" value="1"/>
</dbReference>
<dbReference type="Gene3D" id="1.10.150.380">
    <property type="entry name" value="GatB domain, N-terminal subdomain"/>
    <property type="match status" value="1"/>
</dbReference>
<dbReference type="InterPro" id="IPR003789">
    <property type="entry name" value="Asn/Gln_tRNA_amidoTrase-B-like"/>
</dbReference>
<evidence type="ECO:0000313" key="12">
    <source>
        <dbReference type="EMBL" id="SFQ97314.1"/>
    </source>
</evidence>
<accession>A0A1I6CVR8</accession>
<dbReference type="EC" id="6.3.5.-" evidence="10"/>
<evidence type="ECO:0000256" key="6">
    <source>
        <dbReference type="ARBA" id="ARBA00022917"/>
    </source>
</evidence>
<dbReference type="PROSITE" id="PS01234">
    <property type="entry name" value="GATB"/>
    <property type="match status" value="1"/>
</dbReference>
<dbReference type="PANTHER" id="PTHR11659">
    <property type="entry name" value="GLUTAMYL-TRNA GLN AMIDOTRANSFERASE SUBUNIT B MITOCHONDRIAL AND PROKARYOTIC PET112-RELATED"/>
    <property type="match status" value="1"/>
</dbReference>
<evidence type="ECO:0000256" key="2">
    <source>
        <dbReference type="ARBA" id="ARBA00011123"/>
    </source>
</evidence>
<proteinExistence type="inferred from homology"/>
<comment type="catalytic activity">
    <reaction evidence="8 10">
        <text>L-aspartyl-tRNA(Asn) + L-glutamine + ATP + H2O = L-asparaginyl-tRNA(Asn) + L-glutamate + ADP + phosphate + 2 H(+)</text>
        <dbReference type="Rhea" id="RHEA:14513"/>
        <dbReference type="Rhea" id="RHEA-COMP:9674"/>
        <dbReference type="Rhea" id="RHEA-COMP:9677"/>
        <dbReference type="ChEBI" id="CHEBI:15377"/>
        <dbReference type="ChEBI" id="CHEBI:15378"/>
        <dbReference type="ChEBI" id="CHEBI:29985"/>
        <dbReference type="ChEBI" id="CHEBI:30616"/>
        <dbReference type="ChEBI" id="CHEBI:43474"/>
        <dbReference type="ChEBI" id="CHEBI:58359"/>
        <dbReference type="ChEBI" id="CHEBI:78515"/>
        <dbReference type="ChEBI" id="CHEBI:78516"/>
        <dbReference type="ChEBI" id="CHEBI:456216"/>
    </reaction>
</comment>
<evidence type="ECO:0000256" key="1">
    <source>
        <dbReference type="ARBA" id="ARBA00005306"/>
    </source>
</evidence>
<dbReference type="InterPro" id="IPR004413">
    <property type="entry name" value="GatB"/>
</dbReference>
<keyword evidence="3 10" id="KW-0436">Ligase</keyword>
<dbReference type="InterPro" id="IPR014746">
    <property type="entry name" value="Gln_synth/guanido_kin_cat_dom"/>
</dbReference>
<evidence type="ECO:0000256" key="3">
    <source>
        <dbReference type="ARBA" id="ARBA00022598"/>
    </source>
</evidence>
<dbReference type="NCBIfam" id="NF004012">
    <property type="entry name" value="PRK05477.1-2"/>
    <property type="match status" value="1"/>
</dbReference>